<sequence length="55" mass="5633">MSASTPAQVVASSLGRALLELGPVPVQGRGHGVMLDLAHMDPEEDSHLVVASDLA</sequence>
<dbReference type="Proteomes" id="UP000642509">
    <property type="component" value="Unassembled WGS sequence"/>
</dbReference>
<accession>A0ABQ2MCF5</accession>
<gene>
    <name evidence="1" type="ORF">GCM10010977_33130</name>
</gene>
<evidence type="ECO:0000313" key="2">
    <source>
        <dbReference type="Proteomes" id="UP000642509"/>
    </source>
</evidence>
<protein>
    <submittedName>
        <fullName evidence="1">Uncharacterized protein</fullName>
    </submittedName>
</protein>
<organism evidence="1 2">
    <name type="scientific">Citricoccus zhacaiensis</name>
    <dbReference type="NCBI Taxonomy" id="489142"/>
    <lineage>
        <taxon>Bacteria</taxon>
        <taxon>Bacillati</taxon>
        <taxon>Actinomycetota</taxon>
        <taxon>Actinomycetes</taxon>
        <taxon>Micrococcales</taxon>
        <taxon>Micrococcaceae</taxon>
        <taxon>Citricoccus</taxon>
    </lineage>
</organism>
<name>A0ABQ2MCF5_9MICC</name>
<proteinExistence type="predicted"/>
<evidence type="ECO:0000313" key="1">
    <source>
        <dbReference type="EMBL" id="GGO49985.1"/>
    </source>
</evidence>
<reference evidence="2" key="1">
    <citation type="journal article" date="2019" name="Int. J. Syst. Evol. Microbiol.">
        <title>The Global Catalogue of Microorganisms (GCM) 10K type strain sequencing project: providing services to taxonomists for standard genome sequencing and annotation.</title>
        <authorList>
            <consortium name="The Broad Institute Genomics Platform"/>
            <consortium name="The Broad Institute Genome Sequencing Center for Infectious Disease"/>
            <person name="Wu L."/>
            <person name="Ma J."/>
        </authorList>
    </citation>
    <scope>NUCLEOTIDE SEQUENCE [LARGE SCALE GENOMIC DNA]</scope>
    <source>
        <strain evidence="2">CGMCC 1.7064</strain>
    </source>
</reference>
<keyword evidence="2" id="KW-1185">Reference proteome</keyword>
<dbReference type="EMBL" id="BMLQ01000015">
    <property type="protein sequence ID" value="GGO49985.1"/>
    <property type="molecule type" value="Genomic_DNA"/>
</dbReference>
<comment type="caution">
    <text evidence="1">The sequence shown here is derived from an EMBL/GenBank/DDBJ whole genome shotgun (WGS) entry which is preliminary data.</text>
</comment>